<feature type="transmembrane region" description="Helical" evidence="1">
    <location>
        <begin position="6"/>
        <end position="26"/>
    </location>
</feature>
<dbReference type="OrthoDB" id="7573243at2"/>
<reference evidence="2 3" key="1">
    <citation type="submission" date="2016-10" db="EMBL/GenBank/DDBJ databases">
        <authorList>
            <person name="de Groot N.N."/>
        </authorList>
    </citation>
    <scope>NUCLEOTIDE SEQUENCE [LARGE SCALE GENOMIC DNA]</scope>
    <source>
        <strain evidence="2 3">CGMCC 1.9113</strain>
    </source>
</reference>
<protein>
    <submittedName>
        <fullName evidence="2">Uncharacterized protein</fullName>
    </submittedName>
</protein>
<gene>
    <name evidence="2" type="ORF">SAMN04488241_102117</name>
</gene>
<keyword evidence="1" id="KW-1133">Transmembrane helix</keyword>
<keyword evidence="3" id="KW-1185">Reference proteome</keyword>
<dbReference type="STRING" id="634430.SAMN04488241_102117"/>
<dbReference type="Proteomes" id="UP000199586">
    <property type="component" value="Unassembled WGS sequence"/>
</dbReference>
<accession>A0A1I5QKZ0</accession>
<proteinExistence type="predicted"/>
<name>A0A1I5QKZ0_9SPHN</name>
<organism evidence="2 3">
    <name type="scientific">Sphingomonas rubra</name>
    <dbReference type="NCBI Taxonomy" id="634430"/>
    <lineage>
        <taxon>Bacteria</taxon>
        <taxon>Pseudomonadati</taxon>
        <taxon>Pseudomonadota</taxon>
        <taxon>Alphaproteobacteria</taxon>
        <taxon>Sphingomonadales</taxon>
        <taxon>Sphingomonadaceae</taxon>
        <taxon>Sphingomonas</taxon>
    </lineage>
</organism>
<dbReference type="AlphaFoldDB" id="A0A1I5QKZ0"/>
<sequence length="67" mass="7523">MTYPVAVMYVVASLLTLAGIVMLLRLRRPAISERRTYAYRMVGIMLASAGIVLLMSATAMWRWSTDL</sequence>
<dbReference type="EMBL" id="FOXP01000002">
    <property type="protein sequence ID" value="SFP46750.1"/>
    <property type="molecule type" value="Genomic_DNA"/>
</dbReference>
<evidence type="ECO:0000313" key="2">
    <source>
        <dbReference type="EMBL" id="SFP46750.1"/>
    </source>
</evidence>
<evidence type="ECO:0000313" key="3">
    <source>
        <dbReference type="Proteomes" id="UP000199586"/>
    </source>
</evidence>
<feature type="transmembrane region" description="Helical" evidence="1">
    <location>
        <begin position="38"/>
        <end position="61"/>
    </location>
</feature>
<keyword evidence="1" id="KW-0472">Membrane</keyword>
<keyword evidence="1" id="KW-0812">Transmembrane</keyword>
<evidence type="ECO:0000256" key="1">
    <source>
        <dbReference type="SAM" id="Phobius"/>
    </source>
</evidence>
<dbReference type="RefSeq" id="WP_093331129.1">
    <property type="nucleotide sequence ID" value="NZ_FOXP01000002.1"/>
</dbReference>